<sequence>MPQQTDSATRVALRSIDTHLIGRKVRVAGKVLSYDIASGLLVLLDSSAHALVVDARMAIDDEASAWARERLSKIVVIGLIERSDETIKWPFIILVRVHLRLQERYSTEIPTLPPNAPAQLALNRALVLRAILIIPAPDLDLALWKEVVDAEADHEDDDE</sequence>
<dbReference type="OrthoDB" id="3258172at2759"/>
<proteinExistence type="predicted"/>
<organism evidence="1 2">
    <name type="scientific">Psilocybe cf. subviscida</name>
    <dbReference type="NCBI Taxonomy" id="2480587"/>
    <lineage>
        <taxon>Eukaryota</taxon>
        <taxon>Fungi</taxon>
        <taxon>Dikarya</taxon>
        <taxon>Basidiomycota</taxon>
        <taxon>Agaricomycotina</taxon>
        <taxon>Agaricomycetes</taxon>
        <taxon>Agaricomycetidae</taxon>
        <taxon>Agaricales</taxon>
        <taxon>Agaricineae</taxon>
        <taxon>Strophariaceae</taxon>
        <taxon>Psilocybe</taxon>
    </lineage>
</organism>
<reference evidence="1 2" key="1">
    <citation type="journal article" date="2020" name="ISME J.">
        <title>Uncovering the hidden diversity of litter-decomposition mechanisms in mushroom-forming fungi.</title>
        <authorList>
            <person name="Floudas D."/>
            <person name="Bentzer J."/>
            <person name="Ahren D."/>
            <person name="Johansson T."/>
            <person name="Persson P."/>
            <person name="Tunlid A."/>
        </authorList>
    </citation>
    <scope>NUCLEOTIDE SEQUENCE [LARGE SCALE GENOMIC DNA]</scope>
    <source>
        <strain evidence="1 2">CBS 101986</strain>
    </source>
</reference>
<accession>A0A8H5BHE2</accession>
<name>A0A8H5BHE2_9AGAR</name>
<dbReference type="AlphaFoldDB" id="A0A8H5BHE2"/>
<keyword evidence="2" id="KW-1185">Reference proteome</keyword>
<evidence type="ECO:0000313" key="1">
    <source>
        <dbReference type="EMBL" id="KAF5322921.1"/>
    </source>
</evidence>
<gene>
    <name evidence="1" type="ORF">D9619_001928</name>
</gene>
<dbReference type="EMBL" id="JAACJJ010000028">
    <property type="protein sequence ID" value="KAF5322921.1"/>
    <property type="molecule type" value="Genomic_DNA"/>
</dbReference>
<dbReference type="Proteomes" id="UP000567179">
    <property type="component" value="Unassembled WGS sequence"/>
</dbReference>
<protein>
    <recommendedName>
        <fullName evidence="3">OB domain-containing protein</fullName>
    </recommendedName>
</protein>
<dbReference type="Gene3D" id="2.40.50.140">
    <property type="entry name" value="Nucleic acid-binding proteins"/>
    <property type="match status" value="1"/>
</dbReference>
<dbReference type="InterPro" id="IPR012340">
    <property type="entry name" value="NA-bd_OB-fold"/>
</dbReference>
<comment type="caution">
    <text evidence="1">The sequence shown here is derived from an EMBL/GenBank/DDBJ whole genome shotgun (WGS) entry which is preliminary data.</text>
</comment>
<evidence type="ECO:0008006" key="3">
    <source>
        <dbReference type="Google" id="ProtNLM"/>
    </source>
</evidence>
<evidence type="ECO:0000313" key="2">
    <source>
        <dbReference type="Proteomes" id="UP000567179"/>
    </source>
</evidence>